<dbReference type="STRING" id="39480.EUAN_19190"/>
<dbReference type="OrthoDB" id="9771806at2"/>
<evidence type="ECO:0000313" key="12">
    <source>
        <dbReference type="EMBL" id="OHW61740.1"/>
    </source>
</evidence>
<feature type="binding site" evidence="11">
    <location>
        <position position="289"/>
    </location>
    <ligand>
        <name>FMN</name>
        <dbReference type="ChEBI" id="CHEBI:58210"/>
    </ligand>
</feature>
<dbReference type="PIRSF" id="PIRSF001456">
    <property type="entry name" value="Chorismate_synth"/>
    <property type="match status" value="1"/>
</dbReference>
<keyword evidence="8 11" id="KW-0521">NADP</keyword>
<dbReference type="PANTHER" id="PTHR21085:SF0">
    <property type="entry name" value="CHORISMATE SYNTHASE"/>
    <property type="match status" value="1"/>
</dbReference>
<keyword evidence="7 11" id="KW-0274">FAD</keyword>
<comment type="pathway">
    <text evidence="1 11">Metabolic intermediate biosynthesis; chorismate biosynthesis; chorismate from D-erythrose 4-phosphate and phosphoenolpyruvate: step 7/7.</text>
</comment>
<organism evidence="12 13">
    <name type="scientific">Andreesenia angusta</name>
    <dbReference type="NCBI Taxonomy" id="39480"/>
    <lineage>
        <taxon>Bacteria</taxon>
        <taxon>Bacillati</taxon>
        <taxon>Bacillota</taxon>
        <taxon>Tissierellia</taxon>
        <taxon>Tissierellales</taxon>
        <taxon>Gottschalkiaceae</taxon>
        <taxon>Andreesenia</taxon>
    </lineage>
</organism>
<accession>A0A1S1V5R5</accession>
<keyword evidence="5 11" id="KW-0285">Flavoprotein</keyword>
<dbReference type="UniPathway" id="UPA00053">
    <property type="reaction ID" value="UER00090"/>
</dbReference>
<keyword evidence="4 11" id="KW-0028">Amino-acid biosynthesis</keyword>
<keyword evidence="10 11" id="KW-0456">Lyase</keyword>
<keyword evidence="13" id="KW-1185">Reference proteome</keyword>
<dbReference type="GO" id="GO:0008652">
    <property type="term" value="P:amino acid biosynthetic process"/>
    <property type="evidence" value="ECO:0007669"/>
    <property type="project" value="UniProtKB-KW"/>
</dbReference>
<dbReference type="HAMAP" id="MF_00300">
    <property type="entry name" value="Chorismate_synth"/>
    <property type="match status" value="1"/>
</dbReference>
<evidence type="ECO:0000256" key="5">
    <source>
        <dbReference type="ARBA" id="ARBA00022630"/>
    </source>
</evidence>
<comment type="caution">
    <text evidence="11">Lacks conserved residue(s) required for the propagation of feature annotation.</text>
</comment>
<evidence type="ECO:0000256" key="7">
    <source>
        <dbReference type="ARBA" id="ARBA00022827"/>
    </source>
</evidence>
<dbReference type="InterPro" id="IPR020541">
    <property type="entry name" value="Chorismate_synthase_CS"/>
</dbReference>
<comment type="subunit">
    <text evidence="11">Homotetramer.</text>
</comment>
<dbReference type="PROSITE" id="PS00788">
    <property type="entry name" value="CHORISMATE_SYNTHASE_2"/>
    <property type="match status" value="1"/>
</dbReference>
<sequence length="368" mass="39369">MSGIWGSNYKLSIFGESHGKAIGMVLNGLPVGIELDMEQISKEMERRAPGRDNLSTPRVEGDQFEIVSGILDDTTTGAPLCSMIWNSSQRSKDYSHIRYVMRPGHADYPGFVKYKGFNDYRGGGHFSGRITAPVVFAGAVAKQILARKGITVGAHIKSIGSVSEESFDAVNLNAETLLELAKKPFPVIDESAGEAMKQVILEAKEELDSVGGTVEVGVTGIPVGIGDPFFDSVESKIASLVFSVPGTKGLEFGAGFAISDMKGSESNDEYYMDGDAVKTYTNNNGGITGGISNGMPIVYSVAIKPTSSISKKQRTIDVKEQSETELEVHGRHDPCIVHRTVPVLEAITAIAILDLMLGTEGASGFEPR</sequence>
<feature type="binding site" evidence="11">
    <location>
        <begin position="304"/>
        <end position="308"/>
    </location>
    <ligand>
        <name>FMN</name>
        <dbReference type="ChEBI" id="CHEBI:58210"/>
    </ligand>
</feature>
<name>A0A1S1V5R5_9FIRM</name>
<dbReference type="GO" id="GO:0009073">
    <property type="term" value="P:aromatic amino acid family biosynthetic process"/>
    <property type="evidence" value="ECO:0007669"/>
    <property type="project" value="UniProtKB-KW"/>
</dbReference>
<protein>
    <recommendedName>
        <fullName evidence="3 11">Chorismate synthase</fullName>
        <shortName evidence="11">CS</shortName>
        <ecNumber evidence="3 11">4.2.3.5</ecNumber>
    </recommendedName>
    <alternativeName>
        <fullName evidence="11">5-enolpyruvylshikimate-3-phosphate phospholyase</fullName>
    </alternativeName>
</protein>
<evidence type="ECO:0000256" key="6">
    <source>
        <dbReference type="ARBA" id="ARBA00022643"/>
    </source>
</evidence>
<evidence type="ECO:0000256" key="2">
    <source>
        <dbReference type="ARBA" id="ARBA00008014"/>
    </source>
</evidence>
<comment type="similarity">
    <text evidence="2 11">Belongs to the chorismate synthase family.</text>
</comment>
<comment type="cofactor">
    <cofactor evidence="11">
        <name>FMNH2</name>
        <dbReference type="ChEBI" id="CHEBI:57618"/>
    </cofactor>
    <text evidence="11">Reduced FMN (FMNH(2)).</text>
</comment>
<proteinExistence type="inferred from homology"/>
<feature type="binding site" evidence="11">
    <location>
        <position position="47"/>
    </location>
    <ligand>
        <name>NADP(+)</name>
        <dbReference type="ChEBI" id="CHEBI:58349"/>
    </ligand>
</feature>
<evidence type="ECO:0000256" key="4">
    <source>
        <dbReference type="ARBA" id="ARBA00022605"/>
    </source>
</evidence>
<dbReference type="InterPro" id="IPR000453">
    <property type="entry name" value="Chorismate_synth"/>
</dbReference>
<keyword evidence="6 11" id="KW-0288">FMN</keyword>
<dbReference type="RefSeq" id="WP_071064010.1">
    <property type="nucleotide sequence ID" value="NZ_MKIE01000008.1"/>
</dbReference>
<evidence type="ECO:0000256" key="9">
    <source>
        <dbReference type="ARBA" id="ARBA00023141"/>
    </source>
</evidence>
<gene>
    <name evidence="11 12" type="primary">aroC</name>
    <name evidence="12" type="ORF">EUAN_19190</name>
</gene>
<evidence type="ECO:0000256" key="1">
    <source>
        <dbReference type="ARBA" id="ARBA00005044"/>
    </source>
</evidence>
<dbReference type="GO" id="GO:0005829">
    <property type="term" value="C:cytosol"/>
    <property type="evidence" value="ECO:0007669"/>
    <property type="project" value="TreeGrafter"/>
</dbReference>
<dbReference type="SUPFAM" id="SSF103263">
    <property type="entry name" value="Chorismate synthase, AroC"/>
    <property type="match status" value="1"/>
</dbReference>
<dbReference type="InterPro" id="IPR035904">
    <property type="entry name" value="Chorismate_synth_AroC_sf"/>
</dbReference>
<comment type="function">
    <text evidence="11">Catalyzes the anti-1,4-elimination of the C-3 phosphate and the C-6 proR hydrogen from 5-enolpyruvylshikimate-3-phosphate (EPSP) to yield chorismate, which is the branch point compound that serves as the starting substrate for the three terminal pathways of aromatic amino acid biosynthesis. This reaction introduces a second double bond into the aromatic ring system.</text>
</comment>
<dbReference type="Proteomes" id="UP000180254">
    <property type="component" value="Unassembled WGS sequence"/>
</dbReference>
<dbReference type="Gene3D" id="3.60.150.10">
    <property type="entry name" value="Chorismate synthase AroC"/>
    <property type="match status" value="1"/>
</dbReference>
<feature type="binding site" evidence="11">
    <location>
        <position position="331"/>
    </location>
    <ligand>
        <name>FMN</name>
        <dbReference type="ChEBI" id="CHEBI:58210"/>
    </ligand>
</feature>
<dbReference type="GO" id="GO:0009423">
    <property type="term" value="P:chorismate biosynthetic process"/>
    <property type="evidence" value="ECO:0007669"/>
    <property type="project" value="UniProtKB-UniRule"/>
</dbReference>
<evidence type="ECO:0000256" key="8">
    <source>
        <dbReference type="ARBA" id="ARBA00022857"/>
    </source>
</evidence>
<comment type="caution">
    <text evidence="12">The sequence shown here is derived from an EMBL/GenBank/DDBJ whole genome shotgun (WGS) entry which is preliminary data.</text>
</comment>
<dbReference type="GO" id="GO:0010181">
    <property type="term" value="F:FMN binding"/>
    <property type="evidence" value="ECO:0007669"/>
    <property type="project" value="TreeGrafter"/>
</dbReference>
<dbReference type="GO" id="GO:0004107">
    <property type="term" value="F:chorismate synthase activity"/>
    <property type="evidence" value="ECO:0007669"/>
    <property type="project" value="UniProtKB-UniRule"/>
</dbReference>
<dbReference type="PANTHER" id="PTHR21085">
    <property type="entry name" value="CHORISMATE SYNTHASE"/>
    <property type="match status" value="1"/>
</dbReference>
<dbReference type="EMBL" id="MKIE01000008">
    <property type="protein sequence ID" value="OHW61740.1"/>
    <property type="molecule type" value="Genomic_DNA"/>
</dbReference>
<dbReference type="EC" id="4.2.3.5" evidence="3 11"/>
<dbReference type="Pfam" id="PF01264">
    <property type="entry name" value="Chorismate_synt"/>
    <property type="match status" value="1"/>
</dbReference>
<comment type="catalytic activity">
    <reaction evidence="11">
        <text>5-O-(1-carboxyvinyl)-3-phosphoshikimate = chorismate + phosphate</text>
        <dbReference type="Rhea" id="RHEA:21020"/>
        <dbReference type="ChEBI" id="CHEBI:29748"/>
        <dbReference type="ChEBI" id="CHEBI:43474"/>
        <dbReference type="ChEBI" id="CHEBI:57701"/>
        <dbReference type="EC" id="4.2.3.5"/>
    </reaction>
</comment>
<keyword evidence="9 11" id="KW-0057">Aromatic amino acid biosynthesis</keyword>
<evidence type="ECO:0000256" key="11">
    <source>
        <dbReference type="HAMAP-Rule" id="MF_00300"/>
    </source>
</evidence>
<reference evidence="12 13" key="1">
    <citation type="submission" date="2016-09" db="EMBL/GenBank/DDBJ databases">
        <title>Genome sequence of Eubacterium angustum.</title>
        <authorList>
            <person name="Poehlein A."/>
            <person name="Daniel R."/>
        </authorList>
    </citation>
    <scope>NUCLEOTIDE SEQUENCE [LARGE SCALE GENOMIC DNA]</scope>
    <source>
        <strain evidence="12 13">DSM 1989</strain>
    </source>
</reference>
<dbReference type="CDD" id="cd07304">
    <property type="entry name" value="Chorismate_synthase"/>
    <property type="match status" value="1"/>
</dbReference>
<dbReference type="NCBIfam" id="TIGR00033">
    <property type="entry name" value="aroC"/>
    <property type="match status" value="1"/>
</dbReference>
<evidence type="ECO:0000256" key="3">
    <source>
        <dbReference type="ARBA" id="ARBA00013036"/>
    </source>
</evidence>
<evidence type="ECO:0000256" key="10">
    <source>
        <dbReference type="ARBA" id="ARBA00023239"/>
    </source>
</evidence>
<feature type="binding site" evidence="11">
    <location>
        <begin position="125"/>
        <end position="127"/>
    </location>
    <ligand>
        <name>FMN</name>
        <dbReference type="ChEBI" id="CHEBI:58210"/>
    </ligand>
</feature>
<dbReference type="AlphaFoldDB" id="A0A1S1V5R5"/>
<evidence type="ECO:0000313" key="13">
    <source>
        <dbReference type="Proteomes" id="UP000180254"/>
    </source>
</evidence>
<dbReference type="NCBIfam" id="NF003793">
    <property type="entry name" value="PRK05382.1"/>
    <property type="match status" value="1"/>
</dbReference>